<sequence length="298" mass="34448">MSLLMFMVCLICVASLMFMSSSIFCDRQCVRFCWGDNIGDGDGGGDGDDGGGDDGDGGDGDGGDEEEEKPKQKFAVPQIAAPKIPEGEKVDFDDIHRKRLEKDFLELQTLIEAHFEKRKKEEEDLVALKGRIEKRRAERSEQQRIRAEAEKERQTRMAEERLRKEEEMARKRMEDDLQKKKALSNMSMHYAGFLSKAQGERGRGGKKQTEREKKKKILSDRKKTLNIEHLGEDKLREKAKELWQWIYELESEKFDLLDKFKRQKYDINVLRNRIAEHQKYSAKGARGGNKGKVGGRWK</sequence>
<dbReference type="GO" id="GO:0005523">
    <property type="term" value="F:tropomyosin binding"/>
    <property type="evidence" value="ECO:0007669"/>
    <property type="project" value="TreeGrafter"/>
</dbReference>
<feature type="region of interest" description="Disordered" evidence="5">
    <location>
        <begin position="137"/>
        <end position="167"/>
    </location>
</feature>
<dbReference type="SUPFAM" id="SSF90250">
    <property type="entry name" value="Troponin coil-coiled subunits"/>
    <property type="match status" value="1"/>
</dbReference>
<reference evidence="8" key="1">
    <citation type="submission" date="2025-08" db="UniProtKB">
        <authorList>
            <consortium name="RefSeq"/>
        </authorList>
    </citation>
    <scope>IDENTIFICATION</scope>
    <source>
        <tissue evidence="8">Sperm</tissue>
    </source>
</reference>
<dbReference type="RefSeq" id="XP_032837255.1">
    <property type="nucleotide sequence ID" value="XM_032981364.1"/>
</dbReference>
<dbReference type="GO" id="GO:0045214">
    <property type="term" value="P:sarcomere organization"/>
    <property type="evidence" value="ECO:0007669"/>
    <property type="project" value="TreeGrafter"/>
</dbReference>
<protein>
    <submittedName>
        <fullName evidence="8">Troponin T, slow skeletal muscle-like isoform X1</fullName>
    </submittedName>
</protein>
<evidence type="ECO:0000256" key="2">
    <source>
        <dbReference type="ARBA" id="ARBA00008330"/>
    </source>
</evidence>
<dbReference type="GO" id="GO:0006937">
    <property type="term" value="P:regulation of muscle contraction"/>
    <property type="evidence" value="ECO:0007669"/>
    <property type="project" value="InterPro"/>
</dbReference>
<evidence type="ECO:0000256" key="6">
    <source>
        <dbReference type="SAM" id="SignalP"/>
    </source>
</evidence>
<dbReference type="AlphaFoldDB" id="A0AAJ7UL76"/>
<proteinExistence type="inferred from homology"/>
<feature type="region of interest" description="Disordered" evidence="5">
    <location>
        <begin position="197"/>
        <end position="217"/>
    </location>
</feature>
<accession>A0AAJ7UL76</accession>
<comment type="similarity">
    <text evidence="2">Belongs to the troponin T family.</text>
</comment>
<dbReference type="Proteomes" id="UP001318040">
    <property type="component" value="Chromosome 80"/>
</dbReference>
<keyword evidence="3" id="KW-0597">Phosphoprotein</keyword>
<dbReference type="PANTHER" id="PTHR11521:SF1">
    <property type="entry name" value="TROPONIN T, SKELETAL MUSCLE"/>
    <property type="match status" value="1"/>
</dbReference>
<feature type="compositionally biased region" description="Basic and acidic residues" evidence="5">
    <location>
        <begin position="198"/>
        <end position="217"/>
    </location>
</feature>
<evidence type="ECO:0000313" key="8">
    <source>
        <dbReference type="RefSeq" id="XP_032837255.1"/>
    </source>
</evidence>
<feature type="signal peptide" evidence="6">
    <location>
        <begin position="1"/>
        <end position="25"/>
    </location>
</feature>
<evidence type="ECO:0000256" key="1">
    <source>
        <dbReference type="ARBA" id="ARBA00003363"/>
    </source>
</evidence>
<comment type="function">
    <text evidence="1">Troponin T is the tropomyosin-binding subunit of troponin, the thin filament regulatory complex which confers calcium-sensitivity to striated muscle actomyosin ATPase activity.</text>
</comment>
<evidence type="ECO:0000256" key="3">
    <source>
        <dbReference type="ARBA" id="ARBA00022553"/>
    </source>
</evidence>
<feature type="compositionally biased region" description="Acidic residues" evidence="5">
    <location>
        <begin position="43"/>
        <end position="67"/>
    </location>
</feature>
<dbReference type="KEGG" id="pmrn:116958636"/>
<dbReference type="GO" id="GO:0006936">
    <property type="term" value="P:muscle contraction"/>
    <property type="evidence" value="ECO:0007669"/>
    <property type="project" value="TreeGrafter"/>
</dbReference>
<keyword evidence="4" id="KW-0514">Muscle protein</keyword>
<dbReference type="PANTHER" id="PTHR11521">
    <property type="entry name" value="TROPONIN T"/>
    <property type="match status" value="1"/>
</dbReference>
<evidence type="ECO:0000256" key="4">
    <source>
        <dbReference type="ARBA" id="ARBA00023179"/>
    </source>
</evidence>
<dbReference type="FunFam" id="1.20.5.350:FF:000001">
    <property type="entry name" value="Troponin T, fast skeletal muscle"/>
    <property type="match status" value="1"/>
</dbReference>
<evidence type="ECO:0000313" key="7">
    <source>
        <dbReference type="Proteomes" id="UP001318040"/>
    </source>
</evidence>
<dbReference type="Gene3D" id="1.20.5.350">
    <property type="match status" value="1"/>
</dbReference>
<keyword evidence="7" id="KW-1185">Reference proteome</keyword>
<name>A0AAJ7UL76_PETMA</name>
<feature type="chain" id="PRO_5042524812" evidence="6">
    <location>
        <begin position="26"/>
        <end position="298"/>
    </location>
</feature>
<dbReference type="InterPro" id="IPR038077">
    <property type="entry name" value="Troponin_sf"/>
</dbReference>
<dbReference type="Pfam" id="PF00992">
    <property type="entry name" value="Troponin"/>
    <property type="match status" value="1"/>
</dbReference>
<dbReference type="GO" id="GO:0005861">
    <property type="term" value="C:troponin complex"/>
    <property type="evidence" value="ECO:0007669"/>
    <property type="project" value="InterPro"/>
</dbReference>
<keyword evidence="6" id="KW-0732">Signal</keyword>
<dbReference type="InterPro" id="IPR001978">
    <property type="entry name" value="Troponin"/>
</dbReference>
<feature type="region of interest" description="Disordered" evidence="5">
    <location>
        <begin position="41"/>
        <end position="80"/>
    </location>
</feature>
<organism evidence="7 8">
    <name type="scientific">Petromyzon marinus</name>
    <name type="common">Sea lamprey</name>
    <dbReference type="NCBI Taxonomy" id="7757"/>
    <lineage>
        <taxon>Eukaryota</taxon>
        <taxon>Metazoa</taxon>
        <taxon>Chordata</taxon>
        <taxon>Craniata</taxon>
        <taxon>Vertebrata</taxon>
        <taxon>Cyclostomata</taxon>
        <taxon>Hyperoartia</taxon>
        <taxon>Petromyzontiformes</taxon>
        <taxon>Petromyzontidae</taxon>
        <taxon>Petromyzon</taxon>
    </lineage>
</organism>
<dbReference type="InterPro" id="IPR027707">
    <property type="entry name" value="TNNT"/>
</dbReference>
<gene>
    <name evidence="8" type="primary">LOC116958636</name>
</gene>
<evidence type="ECO:0000256" key="5">
    <source>
        <dbReference type="SAM" id="MobiDB-lite"/>
    </source>
</evidence>